<dbReference type="AlphaFoldDB" id="A0A939EYC9"/>
<protein>
    <submittedName>
        <fullName evidence="2">Tetratricopeptide repeat protein</fullName>
    </submittedName>
</protein>
<evidence type="ECO:0000313" key="3">
    <source>
        <dbReference type="Proteomes" id="UP000664144"/>
    </source>
</evidence>
<dbReference type="EMBL" id="JAFLQZ010000011">
    <property type="protein sequence ID" value="MBO0359446.1"/>
    <property type="molecule type" value="Genomic_DNA"/>
</dbReference>
<gene>
    <name evidence="2" type="ORF">J0X19_15890</name>
</gene>
<dbReference type="Pfam" id="PF13431">
    <property type="entry name" value="TPR_17"/>
    <property type="match status" value="1"/>
</dbReference>
<comment type="caution">
    <text evidence="2">The sequence shown here is derived from an EMBL/GenBank/DDBJ whole genome shotgun (WGS) entry which is preliminary data.</text>
</comment>
<proteinExistence type="predicted"/>
<accession>A0A939EYC9</accession>
<reference evidence="2" key="1">
    <citation type="submission" date="2021-03" db="EMBL/GenBank/DDBJ databases">
        <authorList>
            <person name="Kim M.K."/>
        </authorList>
    </citation>
    <scope>NUCLEOTIDE SEQUENCE</scope>
    <source>
        <strain evidence="2">BT186</strain>
    </source>
</reference>
<name>A0A939EYC9_9BACT</name>
<feature type="signal peptide" evidence="1">
    <location>
        <begin position="1"/>
        <end position="21"/>
    </location>
</feature>
<dbReference type="RefSeq" id="WP_206985389.1">
    <property type="nucleotide sequence ID" value="NZ_JAFLQZ010000011.1"/>
</dbReference>
<dbReference type="InterPro" id="IPR011990">
    <property type="entry name" value="TPR-like_helical_dom_sf"/>
</dbReference>
<dbReference type="SUPFAM" id="SSF48452">
    <property type="entry name" value="TPR-like"/>
    <property type="match status" value="1"/>
</dbReference>
<keyword evidence="3" id="KW-1185">Reference proteome</keyword>
<evidence type="ECO:0000313" key="2">
    <source>
        <dbReference type="EMBL" id="MBO0359446.1"/>
    </source>
</evidence>
<keyword evidence="1" id="KW-0732">Signal</keyword>
<organism evidence="2 3">
    <name type="scientific">Hymenobacter telluris</name>
    <dbReference type="NCBI Taxonomy" id="2816474"/>
    <lineage>
        <taxon>Bacteria</taxon>
        <taxon>Pseudomonadati</taxon>
        <taxon>Bacteroidota</taxon>
        <taxon>Cytophagia</taxon>
        <taxon>Cytophagales</taxon>
        <taxon>Hymenobacteraceae</taxon>
        <taxon>Hymenobacter</taxon>
    </lineage>
</organism>
<feature type="chain" id="PRO_5037138038" evidence="1">
    <location>
        <begin position="22"/>
        <end position="239"/>
    </location>
</feature>
<evidence type="ECO:0000256" key="1">
    <source>
        <dbReference type="SAM" id="SignalP"/>
    </source>
</evidence>
<dbReference type="Proteomes" id="UP000664144">
    <property type="component" value="Unassembled WGS sequence"/>
</dbReference>
<sequence length="239" mass="26370">MKYPLYVAFGLLTLFALPAEAQRKTKVKAKGDVAVSAANRLQPLFGGISTAQAEGVVGAAFLADVQRSFASKEEASRFFSTKAYEYLTEGKTDTAIYRFNLAWLLNPKNADVYRGLGVISSRNPTPDESIGLLNQGLALAPNDALILSDLGSSYLIRYEQTKKKKDLTTGYDYLQKAVAADPRNAVAWQQLGRVYYLQEDYAKAWEAIHKGGTLNMTSIDFDFLSELIAKMPDPQGMFK</sequence>
<dbReference type="Gene3D" id="1.25.40.10">
    <property type="entry name" value="Tetratricopeptide repeat domain"/>
    <property type="match status" value="2"/>
</dbReference>